<dbReference type="Gene3D" id="2.40.30.70">
    <property type="entry name" value="YaeB-like"/>
    <property type="match status" value="1"/>
</dbReference>
<feature type="domain" description="TsaA-like" evidence="3">
    <location>
        <begin position="9"/>
        <end position="137"/>
    </location>
</feature>
<dbReference type="AlphaFoldDB" id="A0A1G2P622"/>
<reference evidence="4 5" key="1">
    <citation type="journal article" date="2016" name="Nat. Commun.">
        <title>Thousands of microbial genomes shed light on interconnected biogeochemical processes in an aquifer system.</title>
        <authorList>
            <person name="Anantharaman K."/>
            <person name="Brown C.T."/>
            <person name="Hug L.A."/>
            <person name="Sharon I."/>
            <person name="Castelle C.J."/>
            <person name="Probst A.J."/>
            <person name="Thomas B.C."/>
            <person name="Singh A."/>
            <person name="Wilkins M.J."/>
            <person name="Karaoz U."/>
            <person name="Brodie E.L."/>
            <person name="Williams K.H."/>
            <person name="Hubbard S.S."/>
            <person name="Banfield J.F."/>
        </authorList>
    </citation>
    <scope>NUCLEOTIDE SEQUENCE [LARGE SCALE GENOMIC DNA]</scope>
</reference>
<dbReference type="Pfam" id="PF01980">
    <property type="entry name" value="TrmO_N"/>
    <property type="match status" value="1"/>
</dbReference>
<dbReference type="Proteomes" id="UP000176355">
    <property type="component" value="Unassembled WGS sequence"/>
</dbReference>
<dbReference type="STRING" id="1802333.A3G03_02065"/>
<dbReference type="PANTHER" id="PTHR12818">
    <property type="entry name" value="TRNA (ADENINE(37)-N6)-METHYLTRANSFERASE"/>
    <property type="match status" value="1"/>
</dbReference>
<evidence type="ECO:0000313" key="5">
    <source>
        <dbReference type="Proteomes" id="UP000176355"/>
    </source>
</evidence>
<dbReference type="PANTHER" id="PTHR12818:SF0">
    <property type="entry name" value="TRNA (ADENINE(37)-N6)-METHYLTRANSFERASE"/>
    <property type="match status" value="1"/>
</dbReference>
<protein>
    <submittedName>
        <fullName evidence="4">tRNA (N6-threonylcarbamoyladenosine(37)-N6)-methyltransferase TrmO</fullName>
    </submittedName>
</protein>
<comment type="similarity">
    <text evidence="2">Belongs to the tRNA methyltransferase O family.</text>
</comment>
<evidence type="ECO:0000313" key="4">
    <source>
        <dbReference type="EMBL" id="OHA43788.1"/>
    </source>
</evidence>
<gene>
    <name evidence="4" type="ORF">A3G03_02065</name>
</gene>
<keyword evidence="4" id="KW-0489">Methyltransferase</keyword>
<dbReference type="GO" id="GO:0008168">
    <property type="term" value="F:methyltransferase activity"/>
    <property type="evidence" value="ECO:0007669"/>
    <property type="project" value="UniProtKB-KW"/>
</dbReference>
<dbReference type="EMBL" id="MHSL01000018">
    <property type="protein sequence ID" value="OHA43788.1"/>
    <property type="molecule type" value="Genomic_DNA"/>
</dbReference>
<comment type="caution">
    <text evidence="4">The sequence shown here is derived from an EMBL/GenBank/DDBJ whole genome shotgun (WGS) entry which is preliminary data.</text>
</comment>
<dbReference type="InterPro" id="IPR023370">
    <property type="entry name" value="TrmO-like_N"/>
</dbReference>
<dbReference type="GO" id="GO:0032259">
    <property type="term" value="P:methylation"/>
    <property type="evidence" value="ECO:0007669"/>
    <property type="project" value="UniProtKB-KW"/>
</dbReference>
<sequence>MDKKGRIQLKPIGKAKNTAQKPALAGWKNLITEIVLDKRYAKGLDGIEDYSHVIIVYWMMQEKECHLKHHPQGRADVPYGGIFACRCPQRPNRIAISTVKLLSRKNNSIKVKGLDILDGTPILDIKPYTPHYDQVSKARVPAWVDRLIF</sequence>
<dbReference type="NCBIfam" id="TIGR00104">
    <property type="entry name" value="tRNA_TsaA"/>
    <property type="match status" value="1"/>
</dbReference>
<name>A0A1G2P622_9BACT</name>
<dbReference type="SUPFAM" id="SSF118196">
    <property type="entry name" value="YaeB-like"/>
    <property type="match status" value="1"/>
</dbReference>
<keyword evidence="4" id="KW-0808">Transferase</keyword>
<dbReference type="InterPro" id="IPR036413">
    <property type="entry name" value="YaeB-like_sf"/>
</dbReference>
<keyword evidence="1" id="KW-0949">S-adenosyl-L-methionine</keyword>
<proteinExistence type="inferred from homology"/>
<dbReference type="InterPro" id="IPR040372">
    <property type="entry name" value="YaeB-like"/>
</dbReference>
<evidence type="ECO:0000256" key="1">
    <source>
        <dbReference type="ARBA" id="ARBA00022691"/>
    </source>
</evidence>
<accession>A0A1G2P622</accession>
<dbReference type="CDD" id="cd09281">
    <property type="entry name" value="UPF0066"/>
    <property type="match status" value="1"/>
</dbReference>
<dbReference type="PROSITE" id="PS51668">
    <property type="entry name" value="TSAA_2"/>
    <property type="match status" value="1"/>
</dbReference>
<evidence type="ECO:0000259" key="3">
    <source>
        <dbReference type="PROSITE" id="PS51668"/>
    </source>
</evidence>
<evidence type="ECO:0000256" key="2">
    <source>
        <dbReference type="ARBA" id="ARBA00033753"/>
    </source>
</evidence>
<organism evidence="4 5">
    <name type="scientific">Candidatus Taylorbacteria bacterium RIFCSPLOWO2_12_FULL_44_15c</name>
    <dbReference type="NCBI Taxonomy" id="1802333"/>
    <lineage>
        <taxon>Bacteria</taxon>
        <taxon>Candidatus Tayloriibacteriota</taxon>
    </lineage>
</organism>
<dbReference type="InterPro" id="IPR036414">
    <property type="entry name" value="YaeB_N_sf"/>
</dbReference>